<accession>A0ABD3HCV0</accession>
<evidence type="ECO:0000313" key="1">
    <source>
        <dbReference type="EMBL" id="KAL3689198.1"/>
    </source>
</evidence>
<proteinExistence type="predicted"/>
<dbReference type="EMBL" id="JBJQOH010000004">
    <property type="protein sequence ID" value="KAL3689198.1"/>
    <property type="molecule type" value="Genomic_DNA"/>
</dbReference>
<dbReference type="Proteomes" id="UP001633002">
    <property type="component" value="Unassembled WGS sequence"/>
</dbReference>
<reference evidence="1 2" key="1">
    <citation type="submission" date="2024-09" db="EMBL/GenBank/DDBJ databases">
        <title>Chromosome-scale assembly of Riccia sorocarpa.</title>
        <authorList>
            <person name="Paukszto L."/>
        </authorList>
    </citation>
    <scope>NUCLEOTIDE SEQUENCE [LARGE SCALE GENOMIC DNA]</scope>
    <source>
        <strain evidence="1">LP-2024</strain>
        <tissue evidence="1">Aerial parts of the thallus</tissue>
    </source>
</reference>
<sequence>MLRSWKKAKSTVIWNAERGSYPAHISLQQTITLKHWGESSARSDTAGIIALLKRGGIFTMADGKRVGELDGGWLQHLRSRGSRAKEIGVSTGFCDRCEGQVETIEHIFWHCREARLIREKLAQLGAIDPGCDSLIRWIDDCLDKGRTNVAFVNLLANFLDAQ</sequence>
<organism evidence="1 2">
    <name type="scientific">Riccia sorocarpa</name>
    <dbReference type="NCBI Taxonomy" id="122646"/>
    <lineage>
        <taxon>Eukaryota</taxon>
        <taxon>Viridiplantae</taxon>
        <taxon>Streptophyta</taxon>
        <taxon>Embryophyta</taxon>
        <taxon>Marchantiophyta</taxon>
        <taxon>Marchantiopsida</taxon>
        <taxon>Marchantiidae</taxon>
        <taxon>Marchantiales</taxon>
        <taxon>Ricciaceae</taxon>
        <taxon>Riccia</taxon>
    </lineage>
</organism>
<dbReference type="AlphaFoldDB" id="A0ABD3HCV0"/>
<evidence type="ECO:0008006" key="3">
    <source>
        <dbReference type="Google" id="ProtNLM"/>
    </source>
</evidence>
<gene>
    <name evidence="1" type="ORF">R1sor_015507</name>
</gene>
<comment type="caution">
    <text evidence="1">The sequence shown here is derived from an EMBL/GenBank/DDBJ whole genome shotgun (WGS) entry which is preliminary data.</text>
</comment>
<protein>
    <recommendedName>
        <fullName evidence="3">Reverse transcriptase zinc-binding domain-containing protein</fullName>
    </recommendedName>
</protein>
<name>A0ABD3HCV0_9MARC</name>
<evidence type="ECO:0000313" key="2">
    <source>
        <dbReference type="Proteomes" id="UP001633002"/>
    </source>
</evidence>
<keyword evidence="2" id="KW-1185">Reference proteome</keyword>